<comment type="caution">
    <text evidence="4">The sequence shown here is derived from an EMBL/GenBank/DDBJ whole genome shotgun (WGS) entry which is preliminary data.</text>
</comment>
<name>A0AAU9IVY7_9CILI</name>
<dbReference type="EMBL" id="CAJZBQ010000006">
    <property type="protein sequence ID" value="CAG9312488.1"/>
    <property type="molecule type" value="Genomic_DNA"/>
</dbReference>
<evidence type="ECO:0000313" key="4">
    <source>
        <dbReference type="EMBL" id="CAG9312488.1"/>
    </source>
</evidence>
<dbReference type="GO" id="GO:0005524">
    <property type="term" value="F:ATP binding"/>
    <property type="evidence" value="ECO:0007669"/>
    <property type="project" value="UniProtKB-UniRule"/>
</dbReference>
<dbReference type="Proteomes" id="UP001162131">
    <property type="component" value="Unassembled WGS sequence"/>
</dbReference>
<dbReference type="CDD" id="cd14016">
    <property type="entry name" value="STKc_CK1"/>
    <property type="match status" value="1"/>
</dbReference>
<gene>
    <name evidence="4" type="ORF">BSTOLATCC_MIC6591</name>
</gene>
<dbReference type="InterPro" id="IPR017441">
    <property type="entry name" value="Protein_kinase_ATP_BS"/>
</dbReference>
<reference evidence="4" key="1">
    <citation type="submission" date="2021-09" db="EMBL/GenBank/DDBJ databases">
        <authorList>
            <consortium name="AG Swart"/>
            <person name="Singh M."/>
            <person name="Singh A."/>
            <person name="Seah K."/>
            <person name="Emmerich C."/>
        </authorList>
    </citation>
    <scope>NUCLEOTIDE SEQUENCE</scope>
    <source>
        <strain evidence="4">ATCC30299</strain>
    </source>
</reference>
<dbReference type="Gene3D" id="1.10.510.10">
    <property type="entry name" value="Transferase(Phosphotransferase) domain 1"/>
    <property type="match status" value="1"/>
</dbReference>
<evidence type="ECO:0000259" key="3">
    <source>
        <dbReference type="PROSITE" id="PS50011"/>
    </source>
</evidence>
<evidence type="ECO:0000256" key="2">
    <source>
        <dbReference type="PROSITE-ProRule" id="PRU10141"/>
    </source>
</evidence>
<feature type="binding site" evidence="2">
    <location>
        <position position="47"/>
    </location>
    <ligand>
        <name>ATP</name>
        <dbReference type="ChEBI" id="CHEBI:30616"/>
    </ligand>
</feature>
<evidence type="ECO:0000256" key="1">
    <source>
        <dbReference type="ARBA" id="ARBA00023860"/>
    </source>
</evidence>
<keyword evidence="2" id="KW-0067">ATP-binding</keyword>
<feature type="domain" description="Protein kinase" evidence="3">
    <location>
        <begin position="12"/>
        <end position="285"/>
    </location>
</feature>
<dbReference type="SUPFAM" id="SSF56112">
    <property type="entry name" value="Protein kinase-like (PK-like)"/>
    <property type="match status" value="1"/>
</dbReference>
<accession>A0AAU9IVY7</accession>
<dbReference type="Pfam" id="PF00069">
    <property type="entry name" value="Pkinase"/>
    <property type="match status" value="1"/>
</dbReference>
<keyword evidence="5" id="KW-1185">Reference proteome</keyword>
<dbReference type="InterPro" id="IPR000719">
    <property type="entry name" value="Prot_kinase_dom"/>
</dbReference>
<dbReference type="InterPro" id="IPR050235">
    <property type="entry name" value="CK1_Ser-Thr_kinase"/>
</dbReference>
<dbReference type="PROSITE" id="PS50011">
    <property type="entry name" value="PROTEIN_KINASE_DOM"/>
    <property type="match status" value="1"/>
</dbReference>
<sequence>MLKENDIFLEKYHIESVLGSGGFGEVYKAKDLRHNRSVAIKIDIARKNQVLLESKILSALQGGEGIPKLYESGRTDEISYMVIQLLGKNLGSVQKEYGGKFDIGTTVHIALQILSRLEYIHHKGYIHRDIKPQQFLLSLDEKSIYLVDFGLSQKYIYDNHHLAFQNHCSKVGNSTFASLNDHTGLRQSRRDDLESLGYMLVYMYKGILPWSSTYKVASANRWQQVLNIKSAITIPDLCQGCPQAFEAFIVYVRNLRFEENPDYSYLKSLLENIRNREKIPANYFVWHNQKEPKKPLRIKRKKSLTHIKLKEAPEIALQASDANINIAKEITKIAKHKRRSRTLIPIKIPDLSEDEASRTVTRGFRISTPKVNRHILSPTDASLVVFEENQNPIEENSYDVAIDQNNTPKSKMPEIKNRDILRKAKIVETEPEAIMITKKSSENCSIF</sequence>
<protein>
    <recommendedName>
        <fullName evidence="1">Casein kinase I</fullName>
    </recommendedName>
</protein>
<keyword evidence="2" id="KW-0547">Nucleotide-binding</keyword>
<dbReference type="PANTHER" id="PTHR11909">
    <property type="entry name" value="CASEIN KINASE-RELATED"/>
    <property type="match status" value="1"/>
</dbReference>
<dbReference type="GO" id="GO:0004672">
    <property type="term" value="F:protein kinase activity"/>
    <property type="evidence" value="ECO:0007669"/>
    <property type="project" value="InterPro"/>
</dbReference>
<evidence type="ECO:0000313" key="5">
    <source>
        <dbReference type="Proteomes" id="UP001162131"/>
    </source>
</evidence>
<organism evidence="4 5">
    <name type="scientific">Blepharisma stoltei</name>
    <dbReference type="NCBI Taxonomy" id="1481888"/>
    <lineage>
        <taxon>Eukaryota</taxon>
        <taxon>Sar</taxon>
        <taxon>Alveolata</taxon>
        <taxon>Ciliophora</taxon>
        <taxon>Postciliodesmatophora</taxon>
        <taxon>Heterotrichea</taxon>
        <taxon>Heterotrichida</taxon>
        <taxon>Blepharismidae</taxon>
        <taxon>Blepharisma</taxon>
    </lineage>
</organism>
<dbReference type="PROSITE" id="PS00107">
    <property type="entry name" value="PROTEIN_KINASE_ATP"/>
    <property type="match status" value="1"/>
</dbReference>
<dbReference type="AlphaFoldDB" id="A0AAU9IVY7"/>
<dbReference type="InterPro" id="IPR011009">
    <property type="entry name" value="Kinase-like_dom_sf"/>
</dbReference>
<proteinExistence type="predicted"/>